<dbReference type="EMBL" id="WNYA01011065">
    <property type="protein sequence ID" value="KAG8540248.1"/>
    <property type="molecule type" value="Genomic_DNA"/>
</dbReference>
<sequence length="126" mass="13908">FDKTVKISSSFTHEHGFTVKVGTEVSFTAGIPLIAESKTSIKIDTTTTHTWSFTKTNETEVRFSSSSDVEVPPGKAIRVVASVVKADLVVPYRARVRTIFGLETEVQGVWNGASLYNLKVTQKDYH</sequence>
<dbReference type="InterPro" id="IPR053237">
    <property type="entry name" value="Natterin_C"/>
</dbReference>
<name>A0AAV6Z1W9_ENGPU</name>
<feature type="domain" description="Aerolysin-like C-terminal" evidence="3">
    <location>
        <begin position="10"/>
        <end position="111"/>
    </location>
</feature>
<evidence type="ECO:0000313" key="4">
    <source>
        <dbReference type="EMBL" id="KAG8540248.1"/>
    </source>
</evidence>
<dbReference type="SUPFAM" id="SSF56973">
    <property type="entry name" value="Aerolisin/ETX pore-forming domain"/>
    <property type="match status" value="1"/>
</dbReference>
<protein>
    <recommendedName>
        <fullName evidence="3">Aerolysin-like C-terminal domain-containing protein</fullName>
    </recommendedName>
</protein>
<evidence type="ECO:0000313" key="5">
    <source>
        <dbReference type="Proteomes" id="UP000824782"/>
    </source>
</evidence>
<dbReference type="PANTHER" id="PTHR39244">
    <property type="entry name" value="NATTERIN-4"/>
    <property type="match status" value="1"/>
</dbReference>
<dbReference type="AlphaFoldDB" id="A0AAV6Z1W9"/>
<feature type="non-terminal residue" evidence="4">
    <location>
        <position position="1"/>
    </location>
</feature>
<accession>A0AAV6Z1W9</accession>
<dbReference type="Gene3D" id="2.170.15.10">
    <property type="entry name" value="Proaerolysin, chain A, domain 3"/>
    <property type="match status" value="1"/>
</dbReference>
<dbReference type="Pfam" id="PF01117">
    <property type="entry name" value="Aerolysin"/>
    <property type="match status" value="1"/>
</dbReference>
<keyword evidence="2" id="KW-1015">Disulfide bond</keyword>
<evidence type="ECO:0000259" key="3">
    <source>
        <dbReference type="Pfam" id="PF01117"/>
    </source>
</evidence>
<evidence type="ECO:0000256" key="1">
    <source>
        <dbReference type="ARBA" id="ARBA00009831"/>
    </source>
</evidence>
<keyword evidence="5" id="KW-1185">Reference proteome</keyword>
<comment type="caution">
    <text evidence="4">The sequence shown here is derived from an EMBL/GenBank/DDBJ whole genome shotgun (WGS) entry which is preliminary data.</text>
</comment>
<dbReference type="Proteomes" id="UP000824782">
    <property type="component" value="Unassembled WGS sequence"/>
</dbReference>
<gene>
    <name evidence="4" type="ORF">GDO81_019659</name>
</gene>
<dbReference type="InterPro" id="IPR055267">
    <property type="entry name" value="Aerolysin-like_C"/>
</dbReference>
<organism evidence="4 5">
    <name type="scientific">Engystomops pustulosus</name>
    <name type="common">Tungara frog</name>
    <name type="synonym">Physalaemus pustulosus</name>
    <dbReference type="NCBI Taxonomy" id="76066"/>
    <lineage>
        <taxon>Eukaryota</taxon>
        <taxon>Metazoa</taxon>
        <taxon>Chordata</taxon>
        <taxon>Craniata</taxon>
        <taxon>Vertebrata</taxon>
        <taxon>Euteleostomi</taxon>
        <taxon>Amphibia</taxon>
        <taxon>Batrachia</taxon>
        <taxon>Anura</taxon>
        <taxon>Neobatrachia</taxon>
        <taxon>Hyloidea</taxon>
        <taxon>Leptodactylidae</taxon>
        <taxon>Leiuperinae</taxon>
        <taxon>Engystomops</taxon>
    </lineage>
</organism>
<evidence type="ECO:0000256" key="2">
    <source>
        <dbReference type="ARBA" id="ARBA00023157"/>
    </source>
</evidence>
<comment type="similarity">
    <text evidence="1">Belongs to the aerolysin family.</text>
</comment>
<dbReference type="PANTHER" id="PTHR39244:SF5">
    <property type="entry name" value="NATTERIN-3-LIKE"/>
    <property type="match status" value="1"/>
</dbReference>
<proteinExistence type="inferred from homology"/>
<reference evidence="4" key="1">
    <citation type="thesis" date="2020" institute="ProQuest LLC" country="789 East Eisenhower Parkway, Ann Arbor, MI, USA">
        <title>Comparative Genomics and Chromosome Evolution.</title>
        <authorList>
            <person name="Mudd A.B."/>
        </authorList>
    </citation>
    <scope>NUCLEOTIDE SEQUENCE</scope>
    <source>
        <strain evidence="4">237g6f4</strain>
        <tissue evidence="4">Blood</tissue>
    </source>
</reference>